<evidence type="ECO:0000256" key="2">
    <source>
        <dbReference type="ARBA" id="ARBA00022964"/>
    </source>
</evidence>
<organism evidence="6 7">
    <name type="scientific">Pyrrhoderma noxium</name>
    <dbReference type="NCBI Taxonomy" id="2282107"/>
    <lineage>
        <taxon>Eukaryota</taxon>
        <taxon>Fungi</taxon>
        <taxon>Dikarya</taxon>
        <taxon>Basidiomycota</taxon>
        <taxon>Agaricomycotina</taxon>
        <taxon>Agaricomycetes</taxon>
        <taxon>Hymenochaetales</taxon>
        <taxon>Hymenochaetaceae</taxon>
        <taxon>Pyrrhoderma</taxon>
    </lineage>
</organism>
<dbReference type="GO" id="GO:0016705">
    <property type="term" value="F:oxidoreductase activity, acting on paired donors, with incorporation or reduction of molecular oxygen"/>
    <property type="evidence" value="ECO:0007669"/>
    <property type="project" value="InterPro"/>
</dbReference>
<keyword evidence="1 5" id="KW-0479">Metal-binding</keyword>
<dbReference type="GO" id="GO:0006631">
    <property type="term" value="P:fatty acid metabolic process"/>
    <property type="evidence" value="ECO:0007669"/>
    <property type="project" value="UniProtKB-ARBA"/>
</dbReference>
<dbReference type="Gene3D" id="1.10.630.10">
    <property type="entry name" value="Cytochrome P450"/>
    <property type="match status" value="1"/>
</dbReference>
<dbReference type="EMBL" id="NBII01000002">
    <property type="protein sequence ID" value="PAV22880.1"/>
    <property type="molecule type" value="Genomic_DNA"/>
</dbReference>
<dbReference type="GO" id="GO:0005506">
    <property type="term" value="F:iron ion binding"/>
    <property type="evidence" value="ECO:0007669"/>
    <property type="project" value="InterPro"/>
</dbReference>
<feature type="binding site" description="axial binding residue" evidence="5">
    <location>
        <position position="390"/>
    </location>
    <ligand>
        <name>heme b</name>
        <dbReference type="ChEBI" id="CHEBI:60344"/>
    </ligand>
    <ligandPart>
        <name>Fe</name>
        <dbReference type="ChEBI" id="CHEBI:18248"/>
    </ligandPart>
</feature>
<dbReference type="InterPro" id="IPR010255">
    <property type="entry name" value="Haem_peroxidase_sf"/>
</dbReference>
<dbReference type="InterPro" id="IPR050783">
    <property type="entry name" value="Oxylipin_biosynth_metab"/>
</dbReference>
<reference evidence="6 7" key="1">
    <citation type="journal article" date="2017" name="Mol. Ecol.">
        <title>Comparative and population genomic landscape of Phellinus noxius: A hypervariable fungus causing root rot in trees.</title>
        <authorList>
            <person name="Chung C.L."/>
            <person name="Lee T.J."/>
            <person name="Akiba M."/>
            <person name="Lee H.H."/>
            <person name="Kuo T.H."/>
            <person name="Liu D."/>
            <person name="Ke H.M."/>
            <person name="Yokoi T."/>
            <person name="Roa M.B."/>
            <person name="Lu M.J."/>
            <person name="Chang Y.Y."/>
            <person name="Ann P.J."/>
            <person name="Tsai J.N."/>
            <person name="Chen C.Y."/>
            <person name="Tzean S.S."/>
            <person name="Ota Y."/>
            <person name="Hattori T."/>
            <person name="Sahashi N."/>
            <person name="Liou R.F."/>
            <person name="Kikuchi T."/>
            <person name="Tsai I.J."/>
        </authorList>
    </citation>
    <scope>NUCLEOTIDE SEQUENCE [LARGE SCALE GENOMIC DNA]</scope>
    <source>
        <strain evidence="6 7">FFPRI411160</strain>
    </source>
</reference>
<keyword evidence="2" id="KW-0223">Dioxygenase</keyword>
<dbReference type="PROSITE" id="PS50292">
    <property type="entry name" value="PEROXIDASE_3"/>
    <property type="match status" value="1"/>
</dbReference>
<dbReference type="Gene3D" id="1.10.640.10">
    <property type="entry name" value="Haem peroxidase domain superfamily, animal type"/>
    <property type="match status" value="1"/>
</dbReference>
<dbReference type="OrthoDB" id="823504at2759"/>
<dbReference type="AlphaFoldDB" id="A0A286UTE9"/>
<dbReference type="Pfam" id="PF03098">
    <property type="entry name" value="An_peroxidase"/>
    <property type="match status" value="1"/>
</dbReference>
<proteinExistence type="predicted"/>
<dbReference type="SUPFAM" id="SSF48113">
    <property type="entry name" value="Heme-dependent peroxidases"/>
    <property type="match status" value="1"/>
</dbReference>
<dbReference type="InterPro" id="IPR036396">
    <property type="entry name" value="Cyt_P450_sf"/>
</dbReference>
<keyword evidence="7" id="KW-1185">Reference proteome</keyword>
<dbReference type="PANTHER" id="PTHR11903:SF37">
    <property type="entry name" value="PSI-PRODUCING OXYGENASE A"/>
    <property type="match status" value="1"/>
</dbReference>
<dbReference type="GO" id="GO:0051213">
    <property type="term" value="F:dioxygenase activity"/>
    <property type="evidence" value="ECO:0007669"/>
    <property type="project" value="UniProtKB-KW"/>
</dbReference>
<evidence type="ECO:0000256" key="3">
    <source>
        <dbReference type="ARBA" id="ARBA00023002"/>
    </source>
</evidence>
<evidence type="ECO:0000256" key="1">
    <source>
        <dbReference type="ARBA" id="ARBA00022723"/>
    </source>
</evidence>
<dbReference type="Proteomes" id="UP000217199">
    <property type="component" value="Unassembled WGS sequence"/>
</dbReference>
<dbReference type="InterPro" id="IPR037120">
    <property type="entry name" value="Haem_peroxidase_sf_animal"/>
</dbReference>
<dbReference type="PANTHER" id="PTHR11903">
    <property type="entry name" value="PROSTAGLANDIN G/H SYNTHASE"/>
    <property type="match status" value="1"/>
</dbReference>
<sequence length="1096" mass="122151">MAKPIIDFTKSLIVSGSDLEHLSARALPTAPDGRYDEQARATGESGTSNLHSTLYNIVSKTQSAILRGPVVEPDNVPGIIDALENKEAIDDRKGFFVNLLASITKLPPGDLQNKLNDEAMAVLYKTLTHPPATYIGKQFAFRSADGSGNNPEFPLLGKSGLPYARSVQGKHPLPDNILPDPGLVFDTILKARDFQPHPGRNSSLTFAFASLVTHSLFRTDPIDVGKNNTTSYLDLSPLYGYDQRTQDEVRDKEKGRGLLYPDTFSEERLFFVPPAASALLVIFSRNHNYIANMLLKINERKRWSDPPPSDPERRAAQDEEIFQTARLVNCGHFMAMIFGDYVAGFLGLGRDGSTWSMNPFDPITTRDGQIIGRAQGNHVSAEFNVLYRWHATTAEEDIKWTEDLFGDIFGGKTLETLTLDDFKTAARTAFRGVEPDPKKRNFGGMRRQADGSFADDDIAKILQDATDKVAGAYRARGTPSALRVIEILGLKQFDTFEEWCSDKSVAQQAARLYGHIDNLELYVGLQAEDCMPLGPGSGICCGYTMTRAILGDAIALVRGDRYYTQDYTPWNLTSWGYQDCVRDPDNGAFGAALPRLLMRHLPRHYPANSVYSLFPFFTPEVTKKNLTKLNRVNDGYDFTRPVASPVPKVLNTLTGIRYVFANNKKYHVTYKQDMEALTQGYGFMLTFDDDLRHNADRKMVWHALFPDKKVYDETVEWYKKTTAQLLAEKSFEYEGVPGRCVDIITDVVNLVSVHWAADKLCGIPLKTTKNPRGIFTEQEMYGFLQVLFMCVFENVQPEHGWKLRSGAKQVSDILNGLIERSISEVSPLSAPDHIKGVIASIAEKVGDVLGEPRKESHDFHHRLANSGRDMRVLVACVIGLAVGSSVNYAQAAAQVIDFYLSEDRKVEREALISVCHRDDDEAKELLRGYVREGMRLNPQYSGLFRTVEQDDIIPQGDGKEPLQVHKGDLIFASFKNAHLNPVDFPEPNVVNPRRPAKAYELQGAGFHGCPGVDFVAATIPEIIKIVFKLPNLRRAPGPAGICKSFNLKSNETDNRMYVDITGNVTPWPGSLQLMYDSTADLPSQLAHFAGSHRQID</sequence>
<accession>A0A286UTE9</accession>
<dbReference type="SUPFAM" id="SSF48264">
    <property type="entry name" value="Cytochrome P450"/>
    <property type="match status" value="1"/>
</dbReference>
<evidence type="ECO:0000256" key="5">
    <source>
        <dbReference type="PIRSR" id="PIRSR619791-2"/>
    </source>
</evidence>
<dbReference type="InParanoid" id="A0A286UTE9"/>
<evidence type="ECO:0000313" key="6">
    <source>
        <dbReference type="EMBL" id="PAV22880.1"/>
    </source>
</evidence>
<dbReference type="GO" id="GO:0006979">
    <property type="term" value="P:response to oxidative stress"/>
    <property type="evidence" value="ECO:0007669"/>
    <property type="project" value="InterPro"/>
</dbReference>
<dbReference type="GO" id="GO:0004601">
    <property type="term" value="F:peroxidase activity"/>
    <property type="evidence" value="ECO:0007669"/>
    <property type="project" value="UniProtKB-KW"/>
</dbReference>
<keyword evidence="5" id="KW-0349">Heme</keyword>
<protein>
    <submittedName>
        <fullName evidence="6">Heme peroxidase</fullName>
    </submittedName>
</protein>
<dbReference type="PRINTS" id="PR00457">
    <property type="entry name" value="ANPEROXIDASE"/>
</dbReference>
<evidence type="ECO:0000256" key="4">
    <source>
        <dbReference type="ARBA" id="ARBA00023004"/>
    </source>
</evidence>
<comment type="caution">
    <text evidence="6">The sequence shown here is derived from an EMBL/GenBank/DDBJ whole genome shotgun (WGS) entry which is preliminary data.</text>
</comment>
<dbReference type="GO" id="GO:0004497">
    <property type="term" value="F:monooxygenase activity"/>
    <property type="evidence" value="ECO:0007669"/>
    <property type="project" value="InterPro"/>
</dbReference>
<dbReference type="GO" id="GO:0020037">
    <property type="term" value="F:heme binding"/>
    <property type="evidence" value="ECO:0007669"/>
    <property type="project" value="InterPro"/>
</dbReference>
<evidence type="ECO:0000313" key="7">
    <source>
        <dbReference type="Proteomes" id="UP000217199"/>
    </source>
</evidence>
<keyword evidence="4 5" id="KW-0408">Iron</keyword>
<name>A0A286UTE9_9AGAM</name>
<dbReference type="CDD" id="cd20612">
    <property type="entry name" value="CYP_LDS-like_C"/>
    <property type="match status" value="1"/>
</dbReference>
<keyword evidence="3" id="KW-0560">Oxidoreductase</keyword>
<keyword evidence="6" id="KW-0575">Peroxidase</keyword>
<dbReference type="InterPro" id="IPR019791">
    <property type="entry name" value="Haem_peroxidase_animal"/>
</dbReference>
<gene>
    <name evidence="6" type="ORF">PNOK_0283700</name>
</gene>
<dbReference type="STRING" id="2282107.A0A286UTE9"/>